<protein>
    <recommendedName>
        <fullName evidence="3">HNH domain-containing protein</fullName>
    </recommendedName>
</protein>
<gene>
    <name evidence="1" type="ORF">GCM10022250_35260</name>
</gene>
<proteinExistence type="predicted"/>
<dbReference type="Proteomes" id="UP001501333">
    <property type="component" value="Unassembled WGS sequence"/>
</dbReference>
<organism evidence="1 2">
    <name type="scientific">Flavobacterium chungbukense</name>
    <dbReference type="NCBI Taxonomy" id="877464"/>
    <lineage>
        <taxon>Bacteria</taxon>
        <taxon>Pseudomonadati</taxon>
        <taxon>Bacteroidota</taxon>
        <taxon>Flavobacteriia</taxon>
        <taxon>Flavobacteriales</taxon>
        <taxon>Flavobacteriaceae</taxon>
        <taxon>Flavobacterium</taxon>
    </lineage>
</organism>
<dbReference type="EMBL" id="BAABAO010000013">
    <property type="protein sequence ID" value="GAA4137476.1"/>
    <property type="molecule type" value="Genomic_DNA"/>
</dbReference>
<keyword evidence="2" id="KW-1185">Reference proteome</keyword>
<dbReference type="Gene3D" id="1.10.30.50">
    <property type="match status" value="1"/>
</dbReference>
<name>A0ABP7YK68_9FLAO</name>
<sequence>MFHIYSYDDAKIFHGKLVQCWFLRKIKGGKTKKNGYSCKDTTCLVCNSKIHMQTDLPSKLKVFLLKDDNIEKLVSGVPKELLSLVGNFEQIKFSKRDQKKIRSFFINTGYENWFQENYSKVFLDKLNLDTCTYCNRNYTLNLIDSRTRAELDHWFPKEKYPILSLSFFNLIPSCHSCNHIKGSPNINWKEALDNYIHPYIIEKHETFKFGFNYDLSLNDYKVEIEVKNGSKIEKTVVANSLKEIYSSNASKELKDLVDLRYKYSDNYIDILINKTFKGLMTEEEIYRLVFNIEIDEKKYHQRPFSKFKHDVIEELKKIK</sequence>
<evidence type="ECO:0000313" key="1">
    <source>
        <dbReference type="EMBL" id="GAA4137476.1"/>
    </source>
</evidence>
<reference evidence="2" key="1">
    <citation type="journal article" date="2019" name="Int. J. Syst. Evol. Microbiol.">
        <title>The Global Catalogue of Microorganisms (GCM) 10K type strain sequencing project: providing services to taxonomists for standard genome sequencing and annotation.</title>
        <authorList>
            <consortium name="The Broad Institute Genomics Platform"/>
            <consortium name="The Broad Institute Genome Sequencing Center for Infectious Disease"/>
            <person name="Wu L."/>
            <person name="Ma J."/>
        </authorList>
    </citation>
    <scope>NUCLEOTIDE SEQUENCE [LARGE SCALE GENOMIC DNA]</scope>
    <source>
        <strain evidence="2">JCM 17386</strain>
    </source>
</reference>
<evidence type="ECO:0000313" key="2">
    <source>
        <dbReference type="Proteomes" id="UP001501333"/>
    </source>
</evidence>
<dbReference type="RefSeq" id="WP_229349765.1">
    <property type="nucleotide sequence ID" value="NZ_BAABAO010000013.1"/>
</dbReference>
<evidence type="ECO:0008006" key="3">
    <source>
        <dbReference type="Google" id="ProtNLM"/>
    </source>
</evidence>
<accession>A0ABP7YK68</accession>
<comment type="caution">
    <text evidence="1">The sequence shown here is derived from an EMBL/GenBank/DDBJ whole genome shotgun (WGS) entry which is preliminary data.</text>
</comment>